<organism evidence="2 3">
    <name type="scientific">Nephila pilipes</name>
    <name type="common">Giant wood spider</name>
    <name type="synonym">Nephila maculata</name>
    <dbReference type="NCBI Taxonomy" id="299642"/>
    <lineage>
        <taxon>Eukaryota</taxon>
        <taxon>Metazoa</taxon>
        <taxon>Ecdysozoa</taxon>
        <taxon>Arthropoda</taxon>
        <taxon>Chelicerata</taxon>
        <taxon>Arachnida</taxon>
        <taxon>Araneae</taxon>
        <taxon>Araneomorphae</taxon>
        <taxon>Entelegynae</taxon>
        <taxon>Araneoidea</taxon>
        <taxon>Nephilidae</taxon>
        <taxon>Nephila</taxon>
    </lineage>
</organism>
<evidence type="ECO:0000256" key="1">
    <source>
        <dbReference type="SAM" id="MobiDB-lite"/>
    </source>
</evidence>
<accession>A0A8X6MW19</accession>
<protein>
    <submittedName>
        <fullName evidence="2">Uncharacterized protein</fullName>
    </submittedName>
</protein>
<evidence type="ECO:0000313" key="3">
    <source>
        <dbReference type="Proteomes" id="UP000887013"/>
    </source>
</evidence>
<keyword evidence="3" id="KW-1185">Reference proteome</keyword>
<gene>
    <name evidence="2" type="ORF">NPIL_62611</name>
</gene>
<sequence>MFSCSANATPEFFVSSNPAQPQDSAATSLGAEDTENNINGKNTDLSRNCFFNDRKLYRETERRLERKYIHKESKVVAPRDYLSNFSKISALEGKSTCIKMSKDLSVGELIR</sequence>
<dbReference type="EMBL" id="BMAW01097681">
    <property type="protein sequence ID" value="GFS80954.1"/>
    <property type="molecule type" value="Genomic_DNA"/>
</dbReference>
<comment type="caution">
    <text evidence="2">The sequence shown here is derived from an EMBL/GenBank/DDBJ whole genome shotgun (WGS) entry which is preliminary data.</text>
</comment>
<reference evidence="2" key="1">
    <citation type="submission" date="2020-08" db="EMBL/GenBank/DDBJ databases">
        <title>Multicomponent nature underlies the extraordinary mechanical properties of spider dragline silk.</title>
        <authorList>
            <person name="Kono N."/>
            <person name="Nakamura H."/>
            <person name="Mori M."/>
            <person name="Yoshida Y."/>
            <person name="Ohtoshi R."/>
            <person name="Malay A.D."/>
            <person name="Moran D.A.P."/>
            <person name="Tomita M."/>
            <person name="Numata K."/>
            <person name="Arakawa K."/>
        </authorList>
    </citation>
    <scope>NUCLEOTIDE SEQUENCE</scope>
</reference>
<dbReference type="AlphaFoldDB" id="A0A8X6MW19"/>
<feature type="region of interest" description="Disordered" evidence="1">
    <location>
        <begin position="1"/>
        <end position="40"/>
    </location>
</feature>
<name>A0A8X6MW19_NEPPI</name>
<proteinExistence type="predicted"/>
<dbReference type="Proteomes" id="UP000887013">
    <property type="component" value="Unassembled WGS sequence"/>
</dbReference>
<feature type="compositionally biased region" description="Polar residues" evidence="1">
    <location>
        <begin position="1"/>
        <end position="27"/>
    </location>
</feature>
<evidence type="ECO:0000313" key="2">
    <source>
        <dbReference type="EMBL" id="GFS80954.1"/>
    </source>
</evidence>